<dbReference type="Gene3D" id="3.30.420.40">
    <property type="match status" value="1"/>
</dbReference>
<name>A0ABD1YRT6_9MARC</name>
<proteinExistence type="predicted"/>
<gene>
    <name evidence="1" type="ORF">R1flu_004964</name>
</gene>
<dbReference type="Proteomes" id="UP001605036">
    <property type="component" value="Unassembled WGS sequence"/>
</dbReference>
<sequence length="171" mass="19378">MPLLSKPAQSQQSCLWQLISTSLWYMPAAATSVSDEYKLKDWGWTAFWKHKMALQDSGRPASFVDHAHELKTNYLRCIGKFIKKQLEGRYEGIISKKDVEWCLTVPALWDDADKQQMVDCAQMAGLVGRKLCKHALASHHSVIIVLEPEADSVYCQGKLKDIKFTEGSSFL</sequence>
<keyword evidence="2" id="KW-1185">Reference proteome</keyword>
<protein>
    <submittedName>
        <fullName evidence="1">Uncharacterized protein</fullName>
    </submittedName>
</protein>
<organism evidence="1 2">
    <name type="scientific">Riccia fluitans</name>
    <dbReference type="NCBI Taxonomy" id="41844"/>
    <lineage>
        <taxon>Eukaryota</taxon>
        <taxon>Viridiplantae</taxon>
        <taxon>Streptophyta</taxon>
        <taxon>Embryophyta</taxon>
        <taxon>Marchantiophyta</taxon>
        <taxon>Marchantiopsida</taxon>
        <taxon>Marchantiidae</taxon>
        <taxon>Marchantiales</taxon>
        <taxon>Ricciaceae</taxon>
        <taxon>Riccia</taxon>
    </lineage>
</organism>
<comment type="caution">
    <text evidence="1">The sequence shown here is derived from an EMBL/GenBank/DDBJ whole genome shotgun (WGS) entry which is preliminary data.</text>
</comment>
<reference evidence="1 2" key="1">
    <citation type="submission" date="2024-09" db="EMBL/GenBank/DDBJ databases">
        <title>Chromosome-scale assembly of Riccia fluitans.</title>
        <authorList>
            <person name="Paukszto L."/>
            <person name="Sawicki J."/>
            <person name="Karawczyk K."/>
            <person name="Piernik-Szablinska J."/>
            <person name="Szczecinska M."/>
            <person name="Mazdziarz M."/>
        </authorList>
    </citation>
    <scope>NUCLEOTIDE SEQUENCE [LARGE SCALE GENOMIC DNA]</scope>
    <source>
        <strain evidence="1">Rf_01</strain>
        <tissue evidence="1">Aerial parts of the thallus</tissue>
    </source>
</reference>
<evidence type="ECO:0000313" key="1">
    <source>
        <dbReference type="EMBL" id="KAL2633485.1"/>
    </source>
</evidence>
<dbReference type="InterPro" id="IPR043129">
    <property type="entry name" value="ATPase_NBD"/>
</dbReference>
<dbReference type="AlphaFoldDB" id="A0ABD1YRT6"/>
<dbReference type="PANTHER" id="PTHR14187:SF5">
    <property type="entry name" value="HEAT SHOCK 70 KDA PROTEIN 12A"/>
    <property type="match status" value="1"/>
</dbReference>
<dbReference type="SUPFAM" id="SSF53067">
    <property type="entry name" value="Actin-like ATPase domain"/>
    <property type="match status" value="1"/>
</dbReference>
<dbReference type="EMBL" id="JBHFFA010000003">
    <property type="protein sequence ID" value="KAL2633485.1"/>
    <property type="molecule type" value="Genomic_DNA"/>
</dbReference>
<accession>A0ABD1YRT6</accession>
<evidence type="ECO:0000313" key="2">
    <source>
        <dbReference type="Proteomes" id="UP001605036"/>
    </source>
</evidence>
<dbReference type="PANTHER" id="PTHR14187">
    <property type="entry name" value="ALPHA KINASE/ELONGATION FACTOR 2 KINASE"/>
    <property type="match status" value="1"/>
</dbReference>